<organism evidence="2 3">
    <name type="scientific">Hymenobacter elongatus</name>
    <dbReference type="NCBI Taxonomy" id="877208"/>
    <lineage>
        <taxon>Bacteria</taxon>
        <taxon>Pseudomonadati</taxon>
        <taxon>Bacteroidota</taxon>
        <taxon>Cytophagia</taxon>
        <taxon>Cytophagales</taxon>
        <taxon>Hymenobacteraceae</taxon>
        <taxon>Hymenobacter</taxon>
    </lineage>
</organism>
<accession>A0A4Z0PQ14</accession>
<dbReference type="Proteomes" id="UP000297739">
    <property type="component" value="Unassembled WGS sequence"/>
</dbReference>
<dbReference type="PROSITE" id="PS51186">
    <property type="entry name" value="GNAT"/>
    <property type="match status" value="1"/>
</dbReference>
<dbReference type="GO" id="GO:0016747">
    <property type="term" value="F:acyltransferase activity, transferring groups other than amino-acyl groups"/>
    <property type="evidence" value="ECO:0007669"/>
    <property type="project" value="InterPro"/>
</dbReference>
<dbReference type="EMBL" id="SRLD01000005">
    <property type="protein sequence ID" value="TGE18967.1"/>
    <property type="molecule type" value="Genomic_DNA"/>
</dbReference>
<keyword evidence="3" id="KW-1185">Reference proteome</keyword>
<name>A0A4Z0PQ14_9BACT</name>
<dbReference type="AlphaFoldDB" id="A0A4Z0PQ14"/>
<dbReference type="RefSeq" id="WP_135496479.1">
    <property type="nucleotide sequence ID" value="NZ_SRLD01000005.1"/>
</dbReference>
<evidence type="ECO:0000313" key="3">
    <source>
        <dbReference type="Proteomes" id="UP000297739"/>
    </source>
</evidence>
<feature type="domain" description="N-acetyltransferase" evidence="1">
    <location>
        <begin position="135"/>
        <end position="275"/>
    </location>
</feature>
<evidence type="ECO:0000313" key="2">
    <source>
        <dbReference type="EMBL" id="TGE18967.1"/>
    </source>
</evidence>
<evidence type="ECO:0000259" key="1">
    <source>
        <dbReference type="PROSITE" id="PS51186"/>
    </source>
</evidence>
<keyword evidence="2" id="KW-0808">Transferase</keyword>
<dbReference type="Pfam" id="PF00583">
    <property type="entry name" value="Acetyltransf_1"/>
    <property type="match status" value="1"/>
</dbReference>
<reference evidence="2 3" key="1">
    <citation type="submission" date="2019-04" db="EMBL/GenBank/DDBJ databases">
        <authorList>
            <person name="Feng G."/>
            <person name="Zhang J."/>
            <person name="Zhu H."/>
        </authorList>
    </citation>
    <scope>NUCLEOTIDE SEQUENCE [LARGE SCALE GENOMIC DNA]</scope>
    <source>
        <strain evidence="2 3">JCM 17223</strain>
    </source>
</reference>
<proteinExistence type="predicted"/>
<sequence length="275" mass="29594">MLFADQNLARRLERTEAQANANFVEARCRLSPESNATWIPVAGAYALFDGVESPLTQTFGLGLFEPVGAAELTQIETFFAERHAPVYHEVSPLADAALLALLPARGYRPLEYTTVLYRPLSPNDSLAAPPHNPELRTRRIGADEVSDWARTAAAGWSTEGAGLDDFMRAYGTISASSTGAAPFLAELHGQAVAAGGLFMHDDVALLMGASTVPAGRRQGAQSALLAARLRYAARQGCTLAMMGALPGSQSQRNAEKNGFRIAYTRIKWQLESRTT</sequence>
<gene>
    <name evidence="2" type="ORF">E5J99_04280</name>
</gene>
<dbReference type="InterPro" id="IPR016181">
    <property type="entry name" value="Acyl_CoA_acyltransferase"/>
</dbReference>
<comment type="caution">
    <text evidence="2">The sequence shown here is derived from an EMBL/GenBank/DDBJ whole genome shotgun (WGS) entry which is preliminary data.</text>
</comment>
<protein>
    <submittedName>
        <fullName evidence="2">GNAT family N-acetyltransferase</fullName>
    </submittedName>
</protein>
<dbReference type="OrthoDB" id="2350893at2"/>
<dbReference type="Gene3D" id="3.40.630.30">
    <property type="match status" value="1"/>
</dbReference>
<dbReference type="SUPFAM" id="SSF55729">
    <property type="entry name" value="Acyl-CoA N-acyltransferases (Nat)"/>
    <property type="match status" value="1"/>
</dbReference>
<dbReference type="InterPro" id="IPR000182">
    <property type="entry name" value="GNAT_dom"/>
</dbReference>
<dbReference type="CDD" id="cd04301">
    <property type="entry name" value="NAT_SF"/>
    <property type="match status" value="1"/>
</dbReference>